<dbReference type="Pfam" id="PF00534">
    <property type="entry name" value="Glycos_transf_1"/>
    <property type="match status" value="1"/>
</dbReference>
<keyword evidence="1" id="KW-0808">Transferase</keyword>
<feature type="domain" description="Glycosyl transferase family 1" evidence="3">
    <location>
        <begin position="219"/>
        <end position="368"/>
    </location>
</feature>
<dbReference type="PANTHER" id="PTHR45947">
    <property type="entry name" value="SULFOQUINOVOSYL TRANSFERASE SQD2"/>
    <property type="match status" value="1"/>
</dbReference>
<evidence type="ECO:0000256" key="1">
    <source>
        <dbReference type="ARBA" id="ARBA00022679"/>
    </source>
</evidence>
<name>A0ABQ3ZXV2_9ACTN</name>
<reference evidence="4 5" key="1">
    <citation type="submission" date="2021-01" db="EMBL/GenBank/DDBJ databases">
        <title>Whole genome shotgun sequence of Actinoplanes humidus NBRC 14915.</title>
        <authorList>
            <person name="Komaki H."/>
            <person name="Tamura T."/>
        </authorList>
    </citation>
    <scope>NUCLEOTIDE SEQUENCE [LARGE SCALE GENOMIC DNA]</scope>
    <source>
        <strain evidence="4 5">NBRC 14915</strain>
    </source>
</reference>
<dbReference type="PANTHER" id="PTHR45947:SF3">
    <property type="entry name" value="SULFOQUINOVOSYL TRANSFERASE SQD2"/>
    <property type="match status" value="1"/>
</dbReference>
<dbReference type="SUPFAM" id="SSF53756">
    <property type="entry name" value="UDP-Glycosyltransferase/glycogen phosphorylase"/>
    <property type="match status" value="1"/>
</dbReference>
<dbReference type="InterPro" id="IPR050194">
    <property type="entry name" value="Glycosyltransferase_grp1"/>
</dbReference>
<proteinExistence type="predicted"/>
<protein>
    <recommendedName>
        <fullName evidence="3">Glycosyl transferase family 1 domain-containing protein</fullName>
    </recommendedName>
</protein>
<evidence type="ECO:0000313" key="5">
    <source>
        <dbReference type="Proteomes" id="UP000603200"/>
    </source>
</evidence>
<sequence length="406" mass="43498">MTRIALVTHGFALGGGVPTIAQWLQESLTAHGGYSVDIHDLATSRTDPASRRLTSPSSWRRPSLRGEGRHPVPHQNWGANAVEVEVMRYHRRRELTETLRGYDLIQVVAGSPAWAAPVLGCGRPVVVQVATTAAWERAVTGSESGFALRRWRELMTALTSRIESAALGGADVVLVENDAMLDRVHAGGHPRAWKVAPGIDTGTFVPAASGWCHDGPLLTVCRLNDSRKNLELMVRAYGHLVERRGASPPLILAGYGSIPPALGHLIHRLGLTGRIRVCADVTRVDLVRLYQQASIFLQTSAEEGLGIAVLEAMACGLPVVATATHGTRETVIDGETGWLVEPATPDVVKAVADKVEIALDSGGSRAGLRGRARCVAEFSADAGLRRFLDVYDAVLHRRSAVMSGPA</sequence>
<feature type="compositionally biased region" description="Polar residues" evidence="2">
    <location>
        <begin position="45"/>
        <end position="60"/>
    </location>
</feature>
<gene>
    <name evidence="4" type="ORF">Ahu01nite_065340</name>
</gene>
<organism evidence="4 5">
    <name type="scientific">Winogradskya humida</name>
    <dbReference type="NCBI Taxonomy" id="113566"/>
    <lineage>
        <taxon>Bacteria</taxon>
        <taxon>Bacillati</taxon>
        <taxon>Actinomycetota</taxon>
        <taxon>Actinomycetes</taxon>
        <taxon>Micromonosporales</taxon>
        <taxon>Micromonosporaceae</taxon>
        <taxon>Winogradskya</taxon>
    </lineage>
</organism>
<evidence type="ECO:0000256" key="2">
    <source>
        <dbReference type="SAM" id="MobiDB-lite"/>
    </source>
</evidence>
<evidence type="ECO:0000313" key="4">
    <source>
        <dbReference type="EMBL" id="GIE23432.1"/>
    </source>
</evidence>
<dbReference type="RefSeq" id="WP_203840490.1">
    <property type="nucleotide sequence ID" value="NZ_BAAATV010000009.1"/>
</dbReference>
<feature type="region of interest" description="Disordered" evidence="2">
    <location>
        <begin position="45"/>
        <end position="75"/>
    </location>
</feature>
<dbReference type="Gene3D" id="3.40.50.2000">
    <property type="entry name" value="Glycogen Phosphorylase B"/>
    <property type="match status" value="2"/>
</dbReference>
<dbReference type="CDD" id="cd03801">
    <property type="entry name" value="GT4_PimA-like"/>
    <property type="match status" value="1"/>
</dbReference>
<dbReference type="InterPro" id="IPR001296">
    <property type="entry name" value="Glyco_trans_1"/>
</dbReference>
<accession>A0ABQ3ZXV2</accession>
<dbReference type="EMBL" id="BOMN01000091">
    <property type="protein sequence ID" value="GIE23432.1"/>
    <property type="molecule type" value="Genomic_DNA"/>
</dbReference>
<keyword evidence="5" id="KW-1185">Reference proteome</keyword>
<dbReference type="Proteomes" id="UP000603200">
    <property type="component" value="Unassembled WGS sequence"/>
</dbReference>
<evidence type="ECO:0000259" key="3">
    <source>
        <dbReference type="Pfam" id="PF00534"/>
    </source>
</evidence>
<comment type="caution">
    <text evidence="4">The sequence shown here is derived from an EMBL/GenBank/DDBJ whole genome shotgun (WGS) entry which is preliminary data.</text>
</comment>